<feature type="signal peptide" evidence="1">
    <location>
        <begin position="1"/>
        <end position="23"/>
    </location>
</feature>
<evidence type="ECO:0008006" key="4">
    <source>
        <dbReference type="Google" id="ProtNLM"/>
    </source>
</evidence>
<dbReference type="RefSeq" id="WP_141412290.1">
    <property type="nucleotide sequence ID" value="NZ_AP019735.1"/>
</dbReference>
<protein>
    <recommendedName>
        <fullName evidence="4">Sugar-binding protein</fullName>
    </recommendedName>
</protein>
<dbReference type="EMBL" id="AP019735">
    <property type="protein sequence ID" value="BBL03499.1"/>
    <property type="molecule type" value="Genomic_DNA"/>
</dbReference>
<dbReference type="Proteomes" id="UP000318946">
    <property type="component" value="Chromosome"/>
</dbReference>
<dbReference type="GeneID" id="78341525"/>
<keyword evidence="3" id="KW-1185">Reference proteome</keyword>
<evidence type="ECO:0000313" key="2">
    <source>
        <dbReference type="EMBL" id="BBL03499.1"/>
    </source>
</evidence>
<reference evidence="3" key="1">
    <citation type="submission" date="2019-06" db="EMBL/GenBank/DDBJ databases">
        <title>Alistipes onderdonkii subsp. vulgaris subsp. nov., Alistipes dispar sp. nov. and Alistipes communis sp. nov., isolated from human faeces, and creation of Alistipes onderdonkii subsp. onderdonkii subsp. nov.</title>
        <authorList>
            <person name="Sakamoto M."/>
            <person name="Ikeyama N."/>
            <person name="Ogata Y."/>
            <person name="Suda W."/>
            <person name="Iino T."/>
            <person name="Hattori M."/>
            <person name="Ohkuma M."/>
        </authorList>
    </citation>
    <scope>NUCLEOTIDE SEQUENCE [LARGE SCALE GENOMIC DNA]</scope>
    <source>
        <strain evidence="3">5CBH24</strain>
    </source>
</reference>
<evidence type="ECO:0000256" key="1">
    <source>
        <dbReference type="SAM" id="SignalP"/>
    </source>
</evidence>
<dbReference type="OrthoDB" id="9814627at2"/>
<keyword evidence="1" id="KW-0732">Signal</keyword>
<name>A0A4Y1WT91_9BACT</name>
<dbReference type="Gene3D" id="2.180.10.10">
    <property type="entry name" value="RHS repeat-associated core"/>
    <property type="match status" value="1"/>
</dbReference>
<accession>A0A4Y1WT91</accession>
<dbReference type="KEGG" id="acou:A5CBH24_08120"/>
<dbReference type="InterPro" id="IPR006530">
    <property type="entry name" value="YD"/>
</dbReference>
<gene>
    <name evidence="2" type="ORF">A5CBH24_08120</name>
</gene>
<evidence type="ECO:0000313" key="3">
    <source>
        <dbReference type="Proteomes" id="UP000318946"/>
    </source>
</evidence>
<sequence>MKHPAFVCCAVSFLFLGATSVQAQETSDLTDVHFYPPSAVSMMKYIDYPVSHRTGIPEISIPLYTVRSGSLELPVNLSFHLDDFTRVNQLAGAAGAGWSLSCDLQVSRIINGRDDFHASGYLSTGTSYTNIDKNTPEIVPSDQHLFSMWIKNIDEEPDKFYYKLLGSSGAFYIEKELGPTTVPMNGDRIDYANRNGNTDFSIVGSDGTKYSFSSQYVDWVRDFNAMEAPAPTAWKCTRIESADGSDAITFSYLPYESNLVRQLEGSHDLYDDAEISGSGSSMFESLARAPRQELHYGMNTSCDYFLRGDNEIADGWEMETAPEQDESAQFARKVLNTIHTHYIDRIEFRGGSLQFVYEQYNSNRTAIRRPILTRIEVYDLQGVLRKTILLTQSIDTGYYLDENLAMMYGRYLNALTIDAQRYRFEYGAMHYGDSFSDFWGHARMGSYDRGIPAIARHYTTIEKGSSPRDRHGNRLIDTPLSEYEKYIPSYYTSEIYLYTASPKKLLTITYPTGGYTEFHCDHNQFCDRSGTNRYISSYRIRDIRAFDRDSMLLKQTHYEYGANESGNGIIRHEPDTSEEQGNCHTLQTIVYYETYNGATTNTLRLRCRTYYPHTTYRTNYNDGSHVQYDEVAEYQSEGGVLSGKTVYKYTLDPPLEGSLNRPAIALPGSPYPMEMESWHQGSLDSVIQYKYVDGRFEWLVRRDYTYMPYLSAKKIFRGRVWPTTRHVQIEANGSLREQPRLTTSPYDDNKNTYSYSYNAIDVGCMQLSEEVIEQREDDGRILRRRTNYYYDTNPYTASRKETTYADGRTVTERTLYAEDYLPSSVQTMLDRNLLSLPLERVVYTDETVTHGDTFRYDLYGRPDSLSTLASLDLSPASFRFSNRSSTGGKGAYTPDTHYIGRASLRYDADGNICEVQAVGQPPICYLWGYKGQYLVAEIRNAAYDEVTTALGAATVEHIRTSVVLSEGDLAALDGLRTSRKEWHVTTATYIPLVGMASMTDPSGRETTYEYDAFGRLISVKDGKGEQVQSYDYHFATENR</sequence>
<dbReference type="AlphaFoldDB" id="A0A4Y1WT91"/>
<organism evidence="2 3">
    <name type="scientific">Alistipes communis</name>
    <dbReference type="NCBI Taxonomy" id="2585118"/>
    <lineage>
        <taxon>Bacteria</taxon>
        <taxon>Pseudomonadati</taxon>
        <taxon>Bacteroidota</taxon>
        <taxon>Bacteroidia</taxon>
        <taxon>Bacteroidales</taxon>
        <taxon>Rikenellaceae</taxon>
        <taxon>Alistipes</taxon>
    </lineage>
</organism>
<feature type="chain" id="PRO_5021354681" description="Sugar-binding protein" evidence="1">
    <location>
        <begin position="24"/>
        <end position="1039"/>
    </location>
</feature>
<proteinExistence type="predicted"/>
<dbReference type="Pfam" id="PF05593">
    <property type="entry name" value="RHS_repeat"/>
    <property type="match status" value="1"/>
</dbReference>
<dbReference type="InterPro" id="IPR031325">
    <property type="entry name" value="RHS_repeat"/>
</dbReference>
<dbReference type="NCBIfam" id="TIGR01643">
    <property type="entry name" value="YD_repeat_2x"/>
    <property type="match status" value="1"/>
</dbReference>